<keyword evidence="2" id="KW-1185">Reference proteome</keyword>
<dbReference type="SUPFAM" id="SSF56436">
    <property type="entry name" value="C-type lectin-like"/>
    <property type="match status" value="1"/>
</dbReference>
<feature type="domain" description="C-type lectin" evidence="1">
    <location>
        <begin position="16"/>
        <end position="131"/>
    </location>
</feature>
<gene>
    <name evidence="3" type="primary">LOC103355809</name>
</gene>
<dbReference type="InterPro" id="IPR001304">
    <property type="entry name" value="C-type_lectin-like"/>
</dbReference>
<dbReference type="Pfam" id="PF00059">
    <property type="entry name" value="Lectin_C"/>
    <property type="match status" value="1"/>
</dbReference>
<name>A0A9Y4N0Y6_9TELE</name>
<dbReference type="RefSeq" id="XP_008277948.1">
    <property type="nucleotide sequence ID" value="XM_008279726.1"/>
</dbReference>
<evidence type="ECO:0000313" key="3">
    <source>
        <dbReference type="RefSeq" id="XP_008277948.1"/>
    </source>
</evidence>
<dbReference type="InterPro" id="IPR016186">
    <property type="entry name" value="C-type_lectin-like/link_sf"/>
</dbReference>
<protein>
    <submittedName>
        <fullName evidence="3">C-type lectin domain family 4 member K</fullName>
    </submittedName>
</protein>
<dbReference type="GeneID" id="103355809"/>
<evidence type="ECO:0000259" key="1">
    <source>
        <dbReference type="PROSITE" id="PS50041"/>
    </source>
</evidence>
<dbReference type="Gene3D" id="3.10.100.10">
    <property type="entry name" value="Mannose-Binding Protein A, subunit A"/>
    <property type="match status" value="1"/>
</dbReference>
<dbReference type="AlphaFoldDB" id="A0A9Y4N0Y6"/>
<dbReference type="PANTHER" id="PTHR45784:SF3">
    <property type="entry name" value="C-TYPE LECTIN DOMAIN FAMILY 4 MEMBER K-LIKE-RELATED"/>
    <property type="match status" value="1"/>
</dbReference>
<reference evidence="3" key="1">
    <citation type="submission" date="2025-08" db="UniProtKB">
        <authorList>
            <consortium name="RefSeq"/>
        </authorList>
    </citation>
    <scope>IDENTIFICATION</scope>
</reference>
<organism evidence="2 3">
    <name type="scientific">Stegastes partitus</name>
    <name type="common">bicolor damselfish</name>
    <dbReference type="NCBI Taxonomy" id="144197"/>
    <lineage>
        <taxon>Eukaryota</taxon>
        <taxon>Metazoa</taxon>
        <taxon>Chordata</taxon>
        <taxon>Craniata</taxon>
        <taxon>Vertebrata</taxon>
        <taxon>Euteleostomi</taxon>
        <taxon>Actinopterygii</taxon>
        <taxon>Neopterygii</taxon>
        <taxon>Teleostei</taxon>
        <taxon>Neoteleostei</taxon>
        <taxon>Acanthomorphata</taxon>
        <taxon>Ovalentaria</taxon>
        <taxon>Pomacentridae</taxon>
        <taxon>Stegastes</taxon>
    </lineage>
</organism>
<dbReference type="SMART" id="SM00034">
    <property type="entry name" value="CLECT"/>
    <property type="match status" value="1"/>
</dbReference>
<dbReference type="PANTHER" id="PTHR45784">
    <property type="entry name" value="C-TYPE LECTIN DOMAIN FAMILY 20 MEMBER A-RELATED"/>
    <property type="match status" value="1"/>
</dbReference>
<proteinExistence type="predicted"/>
<dbReference type="Proteomes" id="UP000694891">
    <property type="component" value="Unplaced"/>
</dbReference>
<dbReference type="PROSITE" id="PS50041">
    <property type="entry name" value="C_TYPE_LECTIN_2"/>
    <property type="match status" value="1"/>
</dbReference>
<evidence type="ECO:0000313" key="2">
    <source>
        <dbReference type="Proteomes" id="UP000694891"/>
    </source>
</evidence>
<sequence>MSPARRPGLCSCLRQYQLVDEPKTWGEAQQYCRERFIDLATVDNMEDVAQLIAAAGSGFSGKVWIGLYDNSSSWAWAMEDDGYYGKNNELFLKWFPGEPNDARNMEHLCTSVKNGFLRDEPCSKMNQLVCYDNSNGE</sequence>
<dbReference type="InterPro" id="IPR016187">
    <property type="entry name" value="CTDL_fold"/>
</dbReference>
<accession>A0A9Y4N0Y6</accession>